<feature type="transmembrane region" description="Helical" evidence="2">
    <location>
        <begin position="12"/>
        <end position="30"/>
    </location>
</feature>
<keyword evidence="2" id="KW-0812">Transmembrane</keyword>
<dbReference type="Gene3D" id="2.130.10.10">
    <property type="entry name" value="YVTN repeat-like/Quinoprotein amine dehydrogenase"/>
    <property type="match status" value="1"/>
</dbReference>
<keyword evidence="2" id="KW-0472">Membrane</keyword>
<name>A0A2Y9AV88_9MICO</name>
<dbReference type="InterPro" id="IPR015943">
    <property type="entry name" value="WD40/YVTN_repeat-like_dom_sf"/>
</dbReference>
<dbReference type="RefSeq" id="WP_146237605.1">
    <property type="nucleotide sequence ID" value="NZ_QKLZ01000024.1"/>
</dbReference>
<accession>A0A2Y9AV88</accession>
<dbReference type="OrthoDB" id="3821622at2"/>
<reference evidence="3 4" key="1">
    <citation type="submission" date="2016-10" db="EMBL/GenBank/DDBJ databases">
        <authorList>
            <person name="Cai Z."/>
        </authorList>
    </citation>
    <scope>NUCLEOTIDE SEQUENCE [LARGE SCALE GENOMIC DNA]</scope>
    <source>
        <strain evidence="3 4">CGMCC 1.10826</strain>
    </source>
</reference>
<keyword evidence="4" id="KW-1185">Reference proteome</keyword>
<feature type="region of interest" description="Disordered" evidence="1">
    <location>
        <begin position="39"/>
        <end position="74"/>
    </location>
</feature>
<evidence type="ECO:0000256" key="1">
    <source>
        <dbReference type="SAM" id="MobiDB-lite"/>
    </source>
</evidence>
<dbReference type="Proteomes" id="UP000250222">
    <property type="component" value="Unassembled WGS sequence"/>
</dbReference>
<dbReference type="SUPFAM" id="SSF110296">
    <property type="entry name" value="Oligoxyloglucan reducing end-specific cellobiohydrolase"/>
    <property type="match status" value="1"/>
</dbReference>
<evidence type="ECO:0000313" key="4">
    <source>
        <dbReference type="Proteomes" id="UP000250222"/>
    </source>
</evidence>
<gene>
    <name evidence="3" type="ORF">SAMN05216184_1242</name>
</gene>
<proteinExistence type="predicted"/>
<feature type="compositionally biased region" description="Low complexity" evidence="1">
    <location>
        <begin position="45"/>
        <end position="55"/>
    </location>
</feature>
<sequence>MPSRHRRSWSVAGLGALIVLNVVLVGLLVLRPAPVAEERATSYRPTATETATAAPEKQEPAELPTEAGERAQAAPAERLIVNADATTAWRVEKGQCEDSAALERTTDGGATWEALSVDLAPVSRLRVLGPQTLFAIGGGDDCDPTYVSSSSGGSSWLTNDQYLEGSWYIAPSDRSIMATPAGQLSAPCEPVELAALDAASAAVLCTDGTLALTADGGASWENEVPDISAAAIGVADDGYVLAGSHEACEDGIAVAALETDGDALEEPSCAPAEAGSLAVSGVADTVWLWVDNEVYVSTDSGQSW</sequence>
<evidence type="ECO:0000313" key="3">
    <source>
        <dbReference type="EMBL" id="SSA47258.1"/>
    </source>
</evidence>
<protein>
    <recommendedName>
        <fullName evidence="5">Photosynthesis system II assembly factor Ycf48/Hcf136-like domain-containing protein</fullName>
    </recommendedName>
</protein>
<organism evidence="3 4">
    <name type="scientific">Georgenia satyanarayanai</name>
    <dbReference type="NCBI Taxonomy" id="860221"/>
    <lineage>
        <taxon>Bacteria</taxon>
        <taxon>Bacillati</taxon>
        <taxon>Actinomycetota</taxon>
        <taxon>Actinomycetes</taxon>
        <taxon>Micrococcales</taxon>
        <taxon>Bogoriellaceae</taxon>
        <taxon>Georgenia</taxon>
    </lineage>
</organism>
<dbReference type="AlphaFoldDB" id="A0A2Y9AV88"/>
<dbReference type="EMBL" id="UETB01000024">
    <property type="protein sequence ID" value="SSA47258.1"/>
    <property type="molecule type" value="Genomic_DNA"/>
</dbReference>
<evidence type="ECO:0008006" key="5">
    <source>
        <dbReference type="Google" id="ProtNLM"/>
    </source>
</evidence>
<evidence type="ECO:0000256" key="2">
    <source>
        <dbReference type="SAM" id="Phobius"/>
    </source>
</evidence>
<keyword evidence="2" id="KW-1133">Transmembrane helix</keyword>